<name>A0ACB8U638_9APHY</name>
<proteinExistence type="predicted"/>
<dbReference type="Proteomes" id="UP001055072">
    <property type="component" value="Unassembled WGS sequence"/>
</dbReference>
<accession>A0ACB8U638</accession>
<keyword evidence="2" id="KW-1185">Reference proteome</keyword>
<gene>
    <name evidence="1" type="ORF">BDY19DRAFT_993242</name>
</gene>
<comment type="caution">
    <text evidence="1">The sequence shown here is derived from an EMBL/GenBank/DDBJ whole genome shotgun (WGS) entry which is preliminary data.</text>
</comment>
<sequence>MPAGNRPRVPTSLHNELTEYSSLLRALRTSNTLDLASQLRTHASTASASQLDQEDDDDIEPIEEDGESERPESIFPSHGSAEPTAASGSNNSLSKPSKVKGRSIHERDTWTRWPLLAGDVNVPEWSLEDEVKLIATQYLAANGGSEQSAQRGPNADQLSDLEFGADSQLTLHAVNALTESTSRHLSQILALLAAYVPPNELSMQNRVRPLNWESVLNIITANGLADPDSVDSIRQRLSAVYPSSNSVVHNYPAPNAVEVEDLSFLAIDGYDPDIQVPDPKFDVTPTKRRSSRRGVGASRKKRKSG</sequence>
<protein>
    <submittedName>
        <fullName evidence="1">Uncharacterized protein</fullName>
    </submittedName>
</protein>
<evidence type="ECO:0000313" key="2">
    <source>
        <dbReference type="Proteomes" id="UP001055072"/>
    </source>
</evidence>
<evidence type="ECO:0000313" key="1">
    <source>
        <dbReference type="EMBL" id="KAI0089671.1"/>
    </source>
</evidence>
<dbReference type="EMBL" id="MU274910">
    <property type="protein sequence ID" value="KAI0089671.1"/>
    <property type="molecule type" value="Genomic_DNA"/>
</dbReference>
<reference evidence="1" key="1">
    <citation type="journal article" date="2021" name="Environ. Microbiol.">
        <title>Gene family expansions and transcriptome signatures uncover fungal adaptations to wood decay.</title>
        <authorList>
            <person name="Hage H."/>
            <person name="Miyauchi S."/>
            <person name="Viragh M."/>
            <person name="Drula E."/>
            <person name="Min B."/>
            <person name="Chaduli D."/>
            <person name="Navarro D."/>
            <person name="Favel A."/>
            <person name="Norest M."/>
            <person name="Lesage-Meessen L."/>
            <person name="Balint B."/>
            <person name="Merenyi Z."/>
            <person name="de Eugenio L."/>
            <person name="Morin E."/>
            <person name="Martinez A.T."/>
            <person name="Baldrian P."/>
            <person name="Stursova M."/>
            <person name="Martinez M.J."/>
            <person name="Novotny C."/>
            <person name="Magnuson J.K."/>
            <person name="Spatafora J.W."/>
            <person name="Maurice S."/>
            <person name="Pangilinan J."/>
            <person name="Andreopoulos W."/>
            <person name="LaButti K."/>
            <person name="Hundley H."/>
            <person name="Na H."/>
            <person name="Kuo A."/>
            <person name="Barry K."/>
            <person name="Lipzen A."/>
            <person name="Henrissat B."/>
            <person name="Riley R."/>
            <person name="Ahrendt S."/>
            <person name="Nagy L.G."/>
            <person name="Grigoriev I.V."/>
            <person name="Martin F."/>
            <person name="Rosso M.N."/>
        </authorList>
    </citation>
    <scope>NUCLEOTIDE SEQUENCE</scope>
    <source>
        <strain evidence="1">CBS 384.51</strain>
    </source>
</reference>
<organism evidence="1 2">
    <name type="scientific">Irpex rosettiformis</name>
    <dbReference type="NCBI Taxonomy" id="378272"/>
    <lineage>
        <taxon>Eukaryota</taxon>
        <taxon>Fungi</taxon>
        <taxon>Dikarya</taxon>
        <taxon>Basidiomycota</taxon>
        <taxon>Agaricomycotina</taxon>
        <taxon>Agaricomycetes</taxon>
        <taxon>Polyporales</taxon>
        <taxon>Irpicaceae</taxon>
        <taxon>Irpex</taxon>
    </lineage>
</organism>